<organism evidence="1 2">
    <name type="scientific">Cryptolaemus montrouzieri</name>
    <dbReference type="NCBI Taxonomy" id="559131"/>
    <lineage>
        <taxon>Eukaryota</taxon>
        <taxon>Metazoa</taxon>
        <taxon>Ecdysozoa</taxon>
        <taxon>Arthropoda</taxon>
        <taxon>Hexapoda</taxon>
        <taxon>Insecta</taxon>
        <taxon>Pterygota</taxon>
        <taxon>Neoptera</taxon>
        <taxon>Endopterygota</taxon>
        <taxon>Coleoptera</taxon>
        <taxon>Polyphaga</taxon>
        <taxon>Cucujiformia</taxon>
        <taxon>Coccinelloidea</taxon>
        <taxon>Coccinellidae</taxon>
        <taxon>Scymninae</taxon>
        <taxon>Scymnini</taxon>
        <taxon>Cryptolaemus</taxon>
    </lineage>
</organism>
<protein>
    <submittedName>
        <fullName evidence="1">Uncharacterized protein</fullName>
    </submittedName>
</protein>
<dbReference type="GO" id="GO:0006914">
    <property type="term" value="P:autophagy"/>
    <property type="evidence" value="ECO:0007669"/>
    <property type="project" value="UniProtKB-KW"/>
</dbReference>
<dbReference type="AlphaFoldDB" id="A0ABD2MH73"/>
<evidence type="ECO:0000313" key="1">
    <source>
        <dbReference type="EMBL" id="KAL3265466.1"/>
    </source>
</evidence>
<proteinExistence type="predicted"/>
<dbReference type="PANTHER" id="PTHR31139:SF4">
    <property type="entry name" value="ECTOPIC P GRANULES PROTEIN 5 HOMOLOG"/>
    <property type="match status" value="1"/>
</dbReference>
<feature type="non-terminal residue" evidence="1">
    <location>
        <position position="717"/>
    </location>
</feature>
<evidence type="ECO:0000313" key="2">
    <source>
        <dbReference type="Proteomes" id="UP001516400"/>
    </source>
</evidence>
<keyword evidence="2" id="KW-1185">Reference proteome</keyword>
<gene>
    <name evidence="1" type="ORF">HHI36_009670</name>
</gene>
<dbReference type="Proteomes" id="UP001516400">
    <property type="component" value="Unassembled WGS sequence"/>
</dbReference>
<name>A0ABD2MH73_9CUCU</name>
<dbReference type="PANTHER" id="PTHR31139">
    <property type="entry name" value="ECTOPIC P GRANULES PROTEIN 5 HOMOLOG"/>
    <property type="match status" value="1"/>
</dbReference>
<reference evidence="1 2" key="1">
    <citation type="journal article" date="2021" name="BMC Biol.">
        <title>Horizontally acquired antibacterial genes associated with adaptive radiation of ladybird beetles.</title>
        <authorList>
            <person name="Li H.S."/>
            <person name="Tang X.F."/>
            <person name="Huang Y.H."/>
            <person name="Xu Z.Y."/>
            <person name="Chen M.L."/>
            <person name="Du X.Y."/>
            <person name="Qiu B.Y."/>
            <person name="Chen P.T."/>
            <person name="Zhang W."/>
            <person name="Slipinski A."/>
            <person name="Escalona H.E."/>
            <person name="Waterhouse R.M."/>
            <person name="Zwick A."/>
            <person name="Pang H."/>
        </authorList>
    </citation>
    <scope>NUCLEOTIDE SEQUENCE [LARGE SCALE GENOMIC DNA]</scope>
    <source>
        <strain evidence="1">SYSU2018</strain>
    </source>
</reference>
<sequence length="717" mass="82781">MPLSEDIDCPFLSYEINHILAVLTIILSPIRERDKFLEDIAQMKDVAQEALWVMVDSDGEEDEEVSGTSLRENDLVAFVNQIPLDKLFRALLLVRKSNYEDCYDDQLVTEHHILRFLAFSTTLLKIINRGLHTYNQSRYNQFCKRLSRFIRHIVQYATDQWERFYKMQNIVDSAMLKRLQVEYDSFFLRAVYYLYSSQKLGAWQFLAVVPYNLVSINTLWKIFYFLHDSDVCAKELLTPSNMRDFSKSIEDEALKDQFVEKLSDLTDAEIYYLLNTFANMALARNEEDFIEIATMDLLQIGYINEATQEICSKTSRILLTHITSRHPYLLSVILRKVKDNMKEIGDLCLYLYEELPLAIWNPNEKDIEILSRLLMTTSVTQVESKLARMILSRLSWGFKEDGTLFLPHELHCDVALLVIQAVDQEPGYMHWGWQTILRLRLHISDGGFKEIGRVMDVDRYDVILKGVREKKPLHSFVALLLTSWGHLVPLICSNGLGQLLFLQTQQKHEAVLFALYLIMPLFLNSQECIINCLEFQEILSNLLNADRGYISMAKALIGTQNTVLQQFGNMIETHMVNYRSYGLESPRFLVRLWMNSLVSVGNWTRDYGVLYLLDVIIRAAFFHSDALEVAESVLRELLQATTPQEQGGAISSLFKWVSSPNQNASLVASSLSAFPWLAYVLIHTEHEEREKKTGLWRVLLLQLGAQKGKVNVDAAIK</sequence>
<dbReference type="EMBL" id="JABFTP020000001">
    <property type="protein sequence ID" value="KAL3265466.1"/>
    <property type="molecule type" value="Genomic_DNA"/>
</dbReference>
<accession>A0ABD2MH73</accession>
<comment type="caution">
    <text evidence="1">The sequence shown here is derived from an EMBL/GenBank/DDBJ whole genome shotgun (WGS) entry which is preliminary data.</text>
</comment>
<dbReference type="InterPro" id="IPR051436">
    <property type="entry name" value="Autophagy-related_EPG5"/>
</dbReference>